<evidence type="ECO:0008006" key="3">
    <source>
        <dbReference type="Google" id="ProtNLM"/>
    </source>
</evidence>
<organism evidence="2">
    <name type="scientific">Sphingomonas psychrotolerans</name>
    <dbReference type="NCBI Taxonomy" id="1327635"/>
    <lineage>
        <taxon>Bacteria</taxon>
        <taxon>Pseudomonadati</taxon>
        <taxon>Pseudomonadota</taxon>
        <taxon>Alphaproteobacteria</taxon>
        <taxon>Sphingomonadales</taxon>
        <taxon>Sphingomonadaceae</taxon>
        <taxon>Sphingomonas</taxon>
    </lineage>
</organism>
<sequence length="154" mass="16337">MTHSLFVAAVGATMLVAAPTNAQSIGEAQAAAAEATHVAHRLDGMDQALMREVAQILPDRRGDDFPAGAISALLKGWRKYVVLECGLIGSVTGANGPSRDSFAAICEARRYTARIAVLRKVTMCLKQAREKERGDVAPCMEPLVPLKATGDFDA</sequence>
<feature type="chain" id="PRO_5047455086" description="UrcA family protein" evidence="1">
    <location>
        <begin position="23"/>
        <end position="154"/>
    </location>
</feature>
<proteinExistence type="predicted"/>
<reference evidence="2" key="1">
    <citation type="submission" date="2022-04" db="EMBL/GenBank/DDBJ databases">
        <title>Tomato heritable bacteria conferring resistance against bacterial wilt.</title>
        <authorList>
            <person name="Yin J."/>
        </authorList>
    </citation>
    <scope>NUCLEOTIDE SEQUENCE</scope>
    <source>
        <strain evidence="2">Cra20</strain>
    </source>
</reference>
<keyword evidence="1" id="KW-0732">Signal</keyword>
<dbReference type="EMBL" id="JALMLT010000005">
    <property type="protein sequence ID" value="MDT8760715.1"/>
    <property type="molecule type" value="Genomic_DNA"/>
</dbReference>
<protein>
    <recommendedName>
        <fullName evidence="3">UrcA family protein</fullName>
    </recommendedName>
</protein>
<accession>A0ABU3NBC4</accession>
<evidence type="ECO:0000256" key="1">
    <source>
        <dbReference type="SAM" id="SignalP"/>
    </source>
</evidence>
<feature type="signal peptide" evidence="1">
    <location>
        <begin position="1"/>
        <end position="22"/>
    </location>
</feature>
<name>A0ABU3NBC4_9SPHN</name>
<evidence type="ECO:0000313" key="2">
    <source>
        <dbReference type="EMBL" id="MDT8760715.1"/>
    </source>
</evidence>
<comment type="caution">
    <text evidence="2">The sequence shown here is derived from an EMBL/GenBank/DDBJ whole genome shotgun (WGS) entry which is preliminary data.</text>
</comment>
<gene>
    <name evidence="2" type="ORF">MZO42_18590</name>
</gene>